<evidence type="ECO:0000256" key="1">
    <source>
        <dbReference type="SAM" id="MobiDB-lite"/>
    </source>
</evidence>
<sequence length="591" mass="67481">MLRSVRVDPSSTPTSTRQRHRKTGCPQLKQAPTSRSLGSNLDKLAGCGDSTAGSKNPTEEKQLQMKRPRLLVLLALVVVMVMVIMWPKTKQLHFTLGWASRHNPGSDKLKGVNLPVTRDVRVHEPWPEVEAPQGRPRLAYDTVYWLWCSGDSNVLEFRHYLSLLSAVRVLHPITLVMYYNKMPATDTYHSWLEEMKYSLPNLEFREFSSVACEGEKLRTLALGILSKTGGVLMGASTILTRHPDLVEPVQTFLLKDENAGFRGLVIADGPFKVEGKITKLFDNFEINLADCLIVDKAVFPRDIVVAGTPFAEFARWLFYGRRKAMIVEREESPIPRVTHYVRFQGSRYAKELSFQHYLSVLSALHVAGFTQVFVHGDAEPTGPLWEDLKRENVTFVRLQKPKFVFQNKIEVVEHASDISRYLLLYKFGGVYQDWDVLWVQRFPDSLLSYPAVIGVDMFNYSWPDSLNNGVLAAHARSHFLHHFLATHREYFDTDWGRNSLQMSYRTWELYPMTVVIDRHLHVMCWFPKCYPTWMPGHTGPWTLKDTLSVHVPLPKPPASLLSPQRVKNSADLLAQIAKLVLKASGRERVLA</sequence>
<keyword evidence="2" id="KW-0472">Membrane</keyword>
<proteinExistence type="predicted"/>
<name>A0ABD0J780_9CAEN</name>
<evidence type="ECO:0000256" key="2">
    <source>
        <dbReference type="SAM" id="Phobius"/>
    </source>
</evidence>
<dbReference type="InterPro" id="IPR029044">
    <property type="entry name" value="Nucleotide-diphossugar_trans"/>
</dbReference>
<reference evidence="3 4" key="1">
    <citation type="journal article" date="2023" name="Sci. Data">
        <title>Genome assembly of the Korean intertidal mud-creeper Batillaria attramentaria.</title>
        <authorList>
            <person name="Patra A.K."/>
            <person name="Ho P.T."/>
            <person name="Jun S."/>
            <person name="Lee S.J."/>
            <person name="Kim Y."/>
            <person name="Won Y.J."/>
        </authorList>
    </citation>
    <scope>NUCLEOTIDE SEQUENCE [LARGE SCALE GENOMIC DNA]</scope>
    <source>
        <strain evidence="3">Wonlab-2016</strain>
    </source>
</reference>
<keyword evidence="2" id="KW-0812">Transmembrane</keyword>
<keyword evidence="2" id="KW-1133">Transmembrane helix</keyword>
<dbReference type="Pfam" id="PF04488">
    <property type="entry name" value="Gly_transf_sug"/>
    <property type="match status" value="1"/>
</dbReference>
<dbReference type="PANTHER" id="PTHR46830:SF1">
    <property type="entry name" value="ALPHA-1,4-N-ACETYLGLUCOSAMINYLTRANSFERASE"/>
    <property type="match status" value="1"/>
</dbReference>
<keyword evidence="4" id="KW-1185">Reference proteome</keyword>
<feature type="region of interest" description="Disordered" evidence="1">
    <location>
        <begin position="1"/>
        <end position="61"/>
    </location>
</feature>
<dbReference type="PANTHER" id="PTHR46830">
    <property type="entry name" value="TRANSFERASE, PUTATIVE-RELATED"/>
    <property type="match status" value="1"/>
</dbReference>
<evidence type="ECO:0000313" key="4">
    <source>
        <dbReference type="Proteomes" id="UP001519460"/>
    </source>
</evidence>
<evidence type="ECO:0000313" key="3">
    <source>
        <dbReference type="EMBL" id="KAK7463932.1"/>
    </source>
</evidence>
<protein>
    <submittedName>
        <fullName evidence="3">Uncharacterized protein</fullName>
    </submittedName>
</protein>
<feature type="transmembrane region" description="Helical" evidence="2">
    <location>
        <begin position="70"/>
        <end position="87"/>
    </location>
</feature>
<gene>
    <name evidence="3" type="ORF">BaRGS_00038069</name>
</gene>
<comment type="caution">
    <text evidence="3">The sequence shown here is derived from an EMBL/GenBank/DDBJ whole genome shotgun (WGS) entry which is preliminary data.</text>
</comment>
<dbReference type="Proteomes" id="UP001519460">
    <property type="component" value="Unassembled WGS sequence"/>
</dbReference>
<dbReference type="AlphaFoldDB" id="A0ABD0J780"/>
<accession>A0ABD0J780</accession>
<dbReference type="Gene3D" id="3.90.550.20">
    <property type="match status" value="1"/>
</dbReference>
<organism evidence="3 4">
    <name type="scientific">Batillaria attramentaria</name>
    <dbReference type="NCBI Taxonomy" id="370345"/>
    <lineage>
        <taxon>Eukaryota</taxon>
        <taxon>Metazoa</taxon>
        <taxon>Spiralia</taxon>
        <taxon>Lophotrochozoa</taxon>
        <taxon>Mollusca</taxon>
        <taxon>Gastropoda</taxon>
        <taxon>Caenogastropoda</taxon>
        <taxon>Sorbeoconcha</taxon>
        <taxon>Cerithioidea</taxon>
        <taxon>Batillariidae</taxon>
        <taxon>Batillaria</taxon>
    </lineage>
</organism>
<dbReference type="SUPFAM" id="SSF53448">
    <property type="entry name" value="Nucleotide-diphospho-sugar transferases"/>
    <property type="match status" value="1"/>
</dbReference>
<dbReference type="InterPro" id="IPR007577">
    <property type="entry name" value="GlycoTrfase_DXD_sugar-bd_CS"/>
</dbReference>
<feature type="compositionally biased region" description="Polar residues" evidence="1">
    <location>
        <begin position="30"/>
        <end position="39"/>
    </location>
</feature>
<dbReference type="EMBL" id="JACVVK020000597">
    <property type="protein sequence ID" value="KAK7463932.1"/>
    <property type="molecule type" value="Genomic_DNA"/>
</dbReference>